<evidence type="ECO:0000256" key="17">
    <source>
        <dbReference type="ARBA" id="ARBA00049551"/>
    </source>
</evidence>
<feature type="transmembrane region" description="Helical" evidence="18">
    <location>
        <begin position="126"/>
        <end position="149"/>
    </location>
</feature>
<evidence type="ECO:0000256" key="7">
    <source>
        <dbReference type="ARBA" id="ARBA00022660"/>
    </source>
</evidence>
<feature type="transmembrane region" description="Helical" evidence="18">
    <location>
        <begin position="98"/>
        <end position="119"/>
    </location>
</feature>
<feature type="transmembrane region" description="Helical" evidence="18">
    <location>
        <begin position="184"/>
        <end position="203"/>
    </location>
</feature>
<feature type="domain" description="NADH:quinone oxidoreductase/Mrp antiporter transmembrane" evidence="19">
    <location>
        <begin position="89"/>
        <end position="265"/>
    </location>
</feature>
<protein>
    <recommendedName>
        <fullName evidence="5 18">NADH-ubiquinone oxidoreductase chain 2</fullName>
        <ecNumber evidence="4 18">7.1.1.2</ecNumber>
    </recommendedName>
</protein>
<keyword evidence="13 18" id="KW-0520">NAD</keyword>
<keyword evidence="14 18" id="KW-0830">Ubiquinone</keyword>
<comment type="subcellular location">
    <subcellularLocation>
        <location evidence="2 18">Mitochondrion inner membrane</location>
        <topology evidence="2 18">Multi-pass membrane protein</topology>
    </subcellularLocation>
</comment>
<dbReference type="PRINTS" id="PR01436">
    <property type="entry name" value="NADHDHGNASE2"/>
</dbReference>
<feature type="transmembrane region" description="Helical" evidence="18">
    <location>
        <begin position="295"/>
        <end position="318"/>
    </location>
</feature>
<reference evidence="20" key="1">
    <citation type="journal article" date="2004" name="Mol. Biol. Evol.">
        <title>The complete mitochondrial genome sequence of the spider Habronattus oregonensis reveals rearranged and extremely truncated tRNAs.</title>
        <authorList>
            <person name="Masta S.E."/>
            <person name="Boore J.L."/>
        </authorList>
    </citation>
    <scope>NUCLEOTIDE SEQUENCE</scope>
</reference>
<comment type="function">
    <text evidence="1">Core subunit of the mitochondrial membrane respiratory chain NADH dehydrogenase (Complex I) that is believed to belong to the minimal assembly required for catalysis. Complex I functions in the transfer of electrons from NADH to the respiratory chain. The immediate electron acceptor for the enzyme is believed to be ubiquinone.</text>
</comment>
<keyword evidence="7 18" id="KW-0679">Respiratory chain</keyword>
<feature type="transmembrane region" description="Helical" evidence="18">
    <location>
        <begin position="5"/>
        <end position="21"/>
    </location>
</feature>
<dbReference type="InterPro" id="IPR001750">
    <property type="entry name" value="ND/Mrp_TM"/>
</dbReference>
<proteinExistence type="inferred from homology"/>
<evidence type="ECO:0000256" key="5">
    <source>
        <dbReference type="ARBA" id="ARBA00021008"/>
    </source>
</evidence>
<evidence type="ECO:0000256" key="14">
    <source>
        <dbReference type="ARBA" id="ARBA00023075"/>
    </source>
</evidence>
<dbReference type="GO" id="GO:0005743">
    <property type="term" value="C:mitochondrial inner membrane"/>
    <property type="evidence" value="ECO:0007669"/>
    <property type="project" value="UniProtKB-SubCell"/>
</dbReference>
<dbReference type="PANTHER" id="PTHR46552:SF1">
    <property type="entry name" value="NADH-UBIQUINONE OXIDOREDUCTASE CHAIN 2"/>
    <property type="match status" value="1"/>
</dbReference>
<keyword evidence="6" id="KW-0813">Transport</keyword>
<evidence type="ECO:0000256" key="9">
    <source>
        <dbReference type="ARBA" id="ARBA00022792"/>
    </source>
</evidence>
<evidence type="ECO:0000256" key="4">
    <source>
        <dbReference type="ARBA" id="ARBA00012944"/>
    </source>
</evidence>
<keyword evidence="11 18" id="KW-0249">Electron transport</keyword>
<evidence type="ECO:0000256" key="18">
    <source>
        <dbReference type="RuleBase" id="RU003403"/>
    </source>
</evidence>
<feature type="transmembrane region" description="Helical" evidence="18">
    <location>
        <begin position="57"/>
        <end position="78"/>
    </location>
</feature>
<evidence type="ECO:0000256" key="11">
    <source>
        <dbReference type="ARBA" id="ARBA00022982"/>
    </source>
</evidence>
<evidence type="ECO:0000256" key="6">
    <source>
        <dbReference type="ARBA" id="ARBA00022448"/>
    </source>
</evidence>
<keyword evidence="16 18" id="KW-0472">Membrane</keyword>
<keyword evidence="10 18" id="KW-1278">Translocase</keyword>
<evidence type="ECO:0000256" key="2">
    <source>
        <dbReference type="ARBA" id="ARBA00004448"/>
    </source>
</evidence>
<evidence type="ECO:0000256" key="16">
    <source>
        <dbReference type="ARBA" id="ARBA00023136"/>
    </source>
</evidence>
<keyword evidence="8 18" id="KW-0812">Transmembrane</keyword>
<dbReference type="InterPro" id="IPR003917">
    <property type="entry name" value="NADH_UbQ_OxRdtase_chain2"/>
</dbReference>
<dbReference type="AlphaFoldDB" id="Q6PYB0"/>
<dbReference type="RefSeq" id="YP_026091.1">
    <property type="nucleotide sequence ID" value="NC_005942.1"/>
</dbReference>
<dbReference type="InterPro" id="IPR050175">
    <property type="entry name" value="Complex_I_Subunit_2"/>
</dbReference>
<gene>
    <name evidence="20" type="primary">ND2</name>
</gene>
<dbReference type="EMBL" id="AY571145">
    <property type="protein sequence ID" value="AAT02502.1"/>
    <property type="molecule type" value="Genomic_DNA"/>
</dbReference>
<comment type="function">
    <text evidence="18">Core subunit of the mitochondrial membrane respiratory chain NADH dehydrogenase (Complex I) which catalyzes electron transfer from NADH through the respiratory chain, using ubiquinone as an electron acceptor. Essential for the catalytic activity and assembly of complex I.</text>
</comment>
<keyword evidence="9 18" id="KW-0999">Mitochondrion inner membrane</keyword>
<name>Q6PYB0_HABOR</name>
<dbReference type="EC" id="7.1.1.2" evidence="4 18"/>
<accession>Q6PYB0</accession>
<comment type="catalytic activity">
    <reaction evidence="17 18">
        <text>a ubiquinone + NADH + 5 H(+)(in) = a ubiquinol + NAD(+) + 4 H(+)(out)</text>
        <dbReference type="Rhea" id="RHEA:29091"/>
        <dbReference type="Rhea" id="RHEA-COMP:9565"/>
        <dbReference type="Rhea" id="RHEA-COMP:9566"/>
        <dbReference type="ChEBI" id="CHEBI:15378"/>
        <dbReference type="ChEBI" id="CHEBI:16389"/>
        <dbReference type="ChEBI" id="CHEBI:17976"/>
        <dbReference type="ChEBI" id="CHEBI:57540"/>
        <dbReference type="ChEBI" id="CHEBI:57945"/>
        <dbReference type="EC" id="7.1.1.2"/>
    </reaction>
</comment>
<sequence length="319" mass="37038">MFIPSVYCFLFLYLISFAVVMSGEDWFLIWLGLEINMMSFLILIYRRYSLGVVESCMSYFFIQSLGSAMLISLFYLGWDYLGGAVGLILSYKIGAGPFFYWFPSVCGGLEWFSCFVLMLFQKILPILLICMFIHWVLWLVIIISLIVGVFGSFNQNNIKQLLAYSSIHHLGWILMIVMKENYVWFFYLMLYGVILYMVVALLIDDEIVSLSMVYSCNKKVWFIVSMLSMAGMPPLLGFYLKWMALLNIVNYSMVFLMLLVFSSVIMLYIYVRMIYSVIMSGGLEMSWMWDMNMLYNYKIDLLGMMGVLGGLLVFMMLIG</sequence>
<dbReference type="PANTHER" id="PTHR46552">
    <property type="entry name" value="NADH-UBIQUINONE OXIDOREDUCTASE CHAIN 2"/>
    <property type="match status" value="1"/>
</dbReference>
<dbReference type="GeneID" id="2846862"/>
<feature type="transmembrane region" description="Helical" evidence="18">
    <location>
        <begin position="223"/>
        <end position="242"/>
    </location>
</feature>
<feature type="transmembrane region" description="Helical" evidence="18">
    <location>
        <begin position="254"/>
        <end position="275"/>
    </location>
</feature>
<evidence type="ECO:0000256" key="13">
    <source>
        <dbReference type="ARBA" id="ARBA00023027"/>
    </source>
</evidence>
<evidence type="ECO:0000256" key="12">
    <source>
        <dbReference type="ARBA" id="ARBA00022989"/>
    </source>
</evidence>
<feature type="transmembrane region" description="Helical" evidence="18">
    <location>
        <begin position="27"/>
        <end position="45"/>
    </location>
</feature>
<evidence type="ECO:0000256" key="3">
    <source>
        <dbReference type="ARBA" id="ARBA00007012"/>
    </source>
</evidence>
<comment type="similarity">
    <text evidence="3 18">Belongs to the complex I subunit 2 family.</text>
</comment>
<dbReference type="GO" id="GO:0008137">
    <property type="term" value="F:NADH dehydrogenase (ubiquinone) activity"/>
    <property type="evidence" value="ECO:0007669"/>
    <property type="project" value="UniProtKB-EC"/>
</dbReference>
<evidence type="ECO:0000259" key="19">
    <source>
        <dbReference type="Pfam" id="PF00361"/>
    </source>
</evidence>
<evidence type="ECO:0000256" key="1">
    <source>
        <dbReference type="ARBA" id="ARBA00003257"/>
    </source>
</evidence>
<keyword evidence="15 18" id="KW-0496">Mitochondrion</keyword>
<dbReference type="GO" id="GO:0006120">
    <property type="term" value="P:mitochondrial electron transport, NADH to ubiquinone"/>
    <property type="evidence" value="ECO:0007669"/>
    <property type="project" value="InterPro"/>
</dbReference>
<dbReference type="CTD" id="4536"/>
<evidence type="ECO:0000256" key="15">
    <source>
        <dbReference type="ARBA" id="ARBA00023128"/>
    </source>
</evidence>
<evidence type="ECO:0000256" key="8">
    <source>
        <dbReference type="ARBA" id="ARBA00022692"/>
    </source>
</evidence>
<dbReference type="Pfam" id="PF00361">
    <property type="entry name" value="Proton_antipo_M"/>
    <property type="match status" value="1"/>
</dbReference>
<evidence type="ECO:0000256" key="10">
    <source>
        <dbReference type="ARBA" id="ARBA00022967"/>
    </source>
</evidence>
<geneLocation type="mitochondrion" evidence="20"/>
<keyword evidence="12 18" id="KW-1133">Transmembrane helix</keyword>
<evidence type="ECO:0000313" key="20">
    <source>
        <dbReference type="EMBL" id="AAT02502.1"/>
    </source>
</evidence>
<organism evidence="20">
    <name type="scientific">Habronattus oregonensis</name>
    <name type="common">Jumping spider</name>
    <name type="synonym">Pellenes oregonense</name>
    <dbReference type="NCBI Taxonomy" id="130930"/>
    <lineage>
        <taxon>Eukaryota</taxon>
        <taxon>Metazoa</taxon>
        <taxon>Ecdysozoa</taxon>
        <taxon>Arthropoda</taxon>
        <taxon>Chelicerata</taxon>
        <taxon>Arachnida</taxon>
        <taxon>Araneae</taxon>
        <taxon>Araneomorphae</taxon>
        <taxon>Entelegynae</taxon>
        <taxon>Dionycha</taxon>
        <taxon>Salticidae</taxon>
        <taxon>Salticinae</taxon>
        <taxon>Salticoida</taxon>
        <taxon>Plexippini</taxon>
        <taxon>Habronattus</taxon>
    </lineage>
</organism>